<organism evidence="1 2">
    <name type="scientific">Phytophthora pseudosyringae</name>
    <dbReference type="NCBI Taxonomy" id="221518"/>
    <lineage>
        <taxon>Eukaryota</taxon>
        <taxon>Sar</taxon>
        <taxon>Stramenopiles</taxon>
        <taxon>Oomycota</taxon>
        <taxon>Peronosporomycetes</taxon>
        <taxon>Peronosporales</taxon>
        <taxon>Peronosporaceae</taxon>
        <taxon>Phytophthora</taxon>
    </lineage>
</organism>
<dbReference type="EMBL" id="JAGDFM010000712">
    <property type="protein sequence ID" value="KAG7376385.1"/>
    <property type="molecule type" value="Genomic_DNA"/>
</dbReference>
<sequence>MNECPVPTVGLTAVKQIRKIVKNESRFNKTYYFMSHAQDDAVALGAGRHIRVNMEGLLLTTDIFDFSNYITADGRGKIQRGLAVLDVN</sequence>
<keyword evidence="2" id="KW-1185">Reference proteome</keyword>
<reference evidence="1" key="1">
    <citation type="submission" date="2021-02" db="EMBL/GenBank/DDBJ databases">
        <authorList>
            <person name="Palmer J.M."/>
        </authorList>
    </citation>
    <scope>NUCLEOTIDE SEQUENCE</scope>
    <source>
        <strain evidence="1">SCRP734</strain>
    </source>
</reference>
<proteinExistence type="predicted"/>
<comment type="caution">
    <text evidence="1">The sequence shown here is derived from an EMBL/GenBank/DDBJ whole genome shotgun (WGS) entry which is preliminary data.</text>
</comment>
<name>A0A8T1V5S8_9STRA</name>
<dbReference type="Proteomes" id="UP000694044">
    <property type="component" value="Unassembled WGS sequence"/>
</dbReference>
<gene>
    <name evidence="1" type="primary">PNS1_6</name>
    <name evidence="1" type="ORF">PHYPSEUDO_013643</name>
</gene>
<evidence type="ECO:0000313" key="1">
    <source>
        <dbReference type="EMBL" id="KAG7376385.1"/>
    </source>
</evidence>
<dbReference type="OrthoDB" id="155976at2759"/>
<accession>A0A8T1V5S8</accession>
<evidence type="ECO:0000313" key="2">
    <source>
        <dbReference type="Proteomes" id="UP000694044"/>
    </source>
</evidence>
<protein>
    <submittedName>
        <fullName evidence="1">Putative choline transporter, neither null mutation nor overexpression affects choline transport</fullName>
    </submittedName>
</protein>
<dbReference type="AlphaFoldDB" id="A0A8T1V5S8"/>